<reference evidence="3" key="1">
    <citation type="submission" date="2016-06" db="UniProtKB">
        <authorList>
            <consortium name="WormBaseParasite"/>
        </authorList>
    </citation>
    <scope>IDENTIFICATION</scope>
</reference>
<evidence type="ECO:0000313" key="1">
    <source>
        <dbReference type="EMBL" id="VDK38622.1"/>
    </source>
</evidence>
<evidence type="ECO:0000313" key="3">
    <source>
        <dbReference type="WBParaSite" id="GPUH_0000324401-mRNA-1"/>
    </source>
</evidence>
<protein>
    <submittedName>
        <fullName evidence="3">AsnC_trans_reg domain-containing protein</fullName>
    </submittedName>
</protein>
<keyword evidence="2" id="KW-1185">Reference proteome</keyword>
<dbReference type="EMBL" id="UYRT01005409">
    <property type="protein sequence ID" value="VDK38622.1"/>
    <property type="molecule type" value="Genomic_DNA"/>
</dbReference>
<gene>
    <name evidence="1" type="ORF">GPUH_LOCUS3240</name>
</gene>
<name>A0A183D3E8_9BILA</name>
<dbReference type="WBParaSite" id="GPUH_0000324401-mRNA-1">
    <property type="protein sequence ID" value="GPUH_0000324401-mRNA-1"/>
    <property type="gene ID" value="GPUH_0000324401"/>
</dbReference>
<evidence type="ECO:0000313" key="2">
    <source>
        <dbReference type="Proteomes" id="UP000271098"/>
    </source>
</evidence>
<sequence>MIRCRATGQVQAQNITTLVDVCSTEVFLTVVVGGWLKLHLRKLNAATRESVLECVLSRISTLKSAAAHLDAVELIATAGFLDSHAVVQYVQERFGEFTVLDSIIVIFLRTYQRAECGP</sequence>
<reference evidence="1 2" key="2">
    <citation type="submission" date="2018-11" db="EMBL/GenBank/DDBJ databases">
        <authorList>
            <consortium name="Pathogen Informatics"/>
        </authorList>
    </citation>
    <scope>NUCLEOTIDE SEQUENCE [LARGE SCALE GENOMIC DNA]</scope>
</reference>
<dbReference type="AlphaFoldDB" id="A0A183D3E8"/>
<organism evidence="3">
    <name type="scientific">Gongylonema pulchrum</name>
    <dbReference type="NCBI Taxonomy" id="637853"/>
    <lineage>
        <taxon>Eukaryota</taxon>
        <taxon>Metazoa</taxon>
        <taxon>Ecdysozoa</taxon>
        <taxon>Nematoda</taxon>
        <taxon>Chromadorea</taxon>
        <taxon>Rhabditida</taxon>
        <taxon>Spirurina</taxon>
        <taxon>Spiruromorpha</taxon>
        <taxon>Spiruroidea</taxon>
        <taxon>Gongylonematidae</taxon>
        <taxon>Gongylonema</taxon>
    </lineage>
</organism>
<accession>A0A183D3E8</accession>
<dbReference type="Proteomes" id="UP000271098">
    <property type="component" value="Unassembled WGS sequence"/>
</dbReference>
<proteinExistence type="predicted"/>